<keyword evidence="3" id="KW-0862">Zinc</keyword>
<dbReference type="SUPFAM" id="SSF57845">
    <property type="entry name" value="B-box zinc-binding domain"/>
    <property type="match status" value="1"/>
</dbReference>
<dbReference type="Pfam" id="PF15227">
    <property type="entry name" value="zf-C3HC4_4"/>
    <property type="match status" value="1"/>
</dbReference>
<name>K7F9J5_PELSI</name>
<dbReference type="SUPFAM" id="SSF57850">
    <property type="entry name" value="RING/U-box"/>
    <property type="match status" value="1"/>
</dbReference>
<evidence type="ECO:0000313" key="9">
    <source>
        <dbReference type="Proteomes" id="UP000007267"/>
    </source>
</evidence>
<dbReference type="Pfam" id="PF00622">
    <property type="entry name" value="SPRY"/>
    <property type="match status" value="1"/>
</dbReference>
<dbReference type="EMBL" id="AGCU01028691">
    <property type="status" value="NOT_ANNOTATED_CDS"/>
    <property type="molecule type" value="Genomic_DNA"/>
</dbReference>
<evidence type="ECO:0000259" key="5">
    <source>
        <dbReference type="PROSITE" id="PS50089"/>
    </source>
</evidence>
<dbReference type="Ensembl" id="ENSPSIT00000004731.1">
    <property type="protein sequence ID" value="ENSPSIP00000004705.1"/>
    <property type="gene ID" value="ENSPSIG00000004401.1"/>
</dbReference>
<evidence type="ECO:0000256" key="3">
    <source>
        <dbReference type="ARBA" id="ARBA00022833"/>
    </source>
</evidence>
<dbReference type="InterPro" id="IPR001841">
    <property type="entry name" value="Znf_RING"/>
</dbReference>
<evidence type="ECO:0000259" key="6">
    <source>
        <dbReference type="PROSITE" id="PS50119"/>
    </source>
</evidence>
<dbReference type="SUPFAM" id="SSF49899">
    <property type="entry name" value="Concanavalin A-like lectins/glucanases"/>
    <property type="match status" value="1"/>
</dbReference>
<reference evidence="9" key="2">
    <citation type="journal article" date="2013" name="Nat. Genet.">
        <title>The draft genomes of soft-shell turtle and green sea turtle yield insights into the development and evolution of the turtle-specific body plan.</title>
        <authorList>
            <person name="Wang Z."/>
            <person name="Pascual-Anaya J."/>
            <person name="Zadissa A."/>
            <person name="Li W."/>
            <person name="Niimura Y."/>
            <person name="Huang Z."/>
            <person name="Li C."/>
            <person name="White S."/>
            <person name="Xiong Z."/>
            <person name="Fang D."/>
            <person name="Wang B."/>
            <person name="Ming Y."/>
            <person name="Chen Y."/>
            <person name="Zheng Y."/>
            <person name="Kuraku S."/>
            <person name="Pignatelli M."/>
            <person name="Herrero J."/>
            <person name="Beal K."/>
            <person name="Nozawa M."/>
            <person name="Li Q."/>
            <person name="Wang J."/>
            <person name="Zhang H."/>
            <person name="Yu L."/>
            <person name="Shigenobu S."/>
            <person name="Wang J."/>
            <person name="Liu J."/>
            <person name="Flicek P."/>
            <person name="Searle S."/>
            <person name="Wang J."/>
            <person name="Kuratani S."/>
            <person name="Yin Y."/>
            <person name="Aken B."/>
            <person name="Zhang G."/>
            <person name="Irie N."/>
        </authorList>
    </citation>
    <scope>NUCLEOTIDE SEQUENCE [LARGE SCALE GENOMIC DNA]</scope>
    <source>
        <strain evidence="9">Daiwa-1</strain>
    </source>
</reference>
<dbReference type="InterPro" id="IPR003879">
    <property type="entry name" value="Butyrophylin_SPRY"/>
</dbReference>
<dbReference type="CDD" id="cd19762">
    <property type="entry name" value="Bbox2_TRIM7-like"/>
    <property type="match status" value="1"/>
</dbReference>
<dbReference type="PANTHER" id="PTHR24103">
    <property type="entry name" value="E3 UBIQUITIN-PROTEIN LIGASE TRIM"/>
    <property type="match status" value="1"/>
</dbReference>
<evidence type="ECO:0000259" key="7">
    <source>
        <dbReference type="PROSITE" id="PS50188"/>
    </source>
</evidence>
<protein>
    <submittedName>
        <fullName evidence="8">Uncharacterized protein</fullName>
    </submittedName>
</protein>
<dbReference type="SMART" id="SM00184">
    <property type="entry name" value="RING"/>
    <property type="match status" value="1"/>
</dbReference>
<evidence type="ECO:0000256" key="2">
    <source>
        <dbReference type="ARBA" id="ARBA00022771"/>
    </source>
</evidence>
<accession>K7F9J5</accession>
<reference evidence="8" key="4">
    <citation type="submission" date="2025-09" db="UniProtKB">
        <authorList>
            <consortium name="Ensembl"/>
        </authorList>
    </citation>
    <scope>IDENTIFICATION</scope>
</reference>
<dbReference type="GO" id="GO:0008270">
    <property type="term" value="F:zinc ion binding"/>
    <property type="evidence" value="ECO:0007669"/>
    <property type="project" value="UniProtKB-KW"/>
</dbReference>
<dbReference type="AlphaFoldDB" id="K7F9J5"/>
<dbReference type="InterPro" id="IPR013320">
    <property type="entry name" value="ConA-like_dom_sf"/>
</dbReference>
<dbReference type="Proteomes" id="UP000007267">
    <property type="component" value="Unassembled WGS sequence"/>
</dbReference>
<reference evidence="8" key="3">
    <citation type="submission" date="2025-08" db="UniProtKB">
        <authorList>
            <consortium name="Ensembl"/>
        </authorList>
    </citation>
    <scope>IDENTIFICATION</scope>
</reference>
<keyword evidence="1" id="KW-0479">Metal-binding</keyword>
<keyword evidence="2 4" id="KW-0863">Zinc-finger</keyword>
<feature type="domain" description="B30.2/SPRY" evidence="7">
    <location>
        <begin position="238"/>
        <end position="436"/>
    </location>
</feature>
<dbReference type="Gene3D" id="3.30.160.60">
    <property type="entry name" value="Classic Zinc Finger"/>
    <property type="match status" value="1"/>
</dbReference>
<dbReference type="InterPro" id="IPR050143">
    <property type="entry name" value="TRIM/RBCC"/>
</dbReference>
<evidence type="ECO:0000313" key="8">
    <source>
        <dbReference type="Ensembl" id="ENSPSIP00000004705.1"/>
    </source>
</evidence>
<dbReference type="GeneTree" id="ENSGT01030000234669"/>
<dbReference type="InterPro" id="IPR000315">
    <property type="entry name" value="Znf_B-box"/>
</dbReference>
<dbReference type="Pfam" id="PF00643">
    <property type="entry name" value="zf-B_box"/>
    <property type="match status" value="1"/>
</dbReference>
<organism evidence="8 9">
    <name type="scientific">Pelodiscus sinensis</name>
    <name type="common">Chinese softshell turtle</name>
    <name type="synonym">Trionyx sinensis</name>
    <dbReference type="NCBI Taxonomy" id="13735"/>
    <lineage>
        <taxon>Eukaryota</taxon>
        <taxon>Metazoa</taxon>
        <taxon>Chordata</taxon>
        <taxon>Craniata</taxon>
        <taxon>Vertebrata</taxon>
        <taxon>Euteleostomi</taxon>
        <taxon>Archelosauria</taxon>
        <taxon>Testudinata</taxon>
        <taxon>Testudines</taxon>
        <taxon>Cryptodira</taxon>
        <taxon>Trionychia</taxon>
        <taxon>Trionychidae</taxon>
        <taxon>Pelodiscus</taxon>
    </lineage>
</organism>
<dbReference type="InterPro" id="IPR001870">
    <property type="entry name" value="B30.2/SPRY"/>
</dbReference>
<dbReference type="SMART" id="SM00449">
    <property type="entry name" value="SPRY"/>
    <property type="match status" value="1"/>
</dbReference>
<evidence type="ECO:0000256" key="1">
    <source>
        <dbReference type="ARBA" id="ARBA00022723"/>
    </source>
</evidence>
<dbReference type="InterPro" id="IPR006574">
    <property type="entry name" value="PRY"/>
</dbReference>
<dbReference type="Gene3D" id="2.60.120.920">
    <property type="match status" value="1"/>
</dbReference>
<keyword evidence="9" id="KW-1185">Reference proteome</keyword>
<dbReference type="HOGENOM" id="CLU_013137_0_3_1"/>
<dbReference type="FunFam" id="2.60.120.920:FF:000004">
    <property type="entry name" value="Butyrophilin subfamily 1 member A1"/>
    <property type="match status" value="1"/>
</dbReference>
<reference evidence="9" key="1">
    <citation type="submission" date="2011-10" db="EMBL/GenBank/DDBJ databases">
        <authorList>
            <consortium name="Soft-shell Turtle Genome Consortium"/>
        </authorList>
    </citation>
    <scope>NUCLEOTIDE SEQUENCE [LARGE SCALE GENOMIC DNA]</scope>
    <source>
        <strain evidence="9">Daiwa-1</strain>
    </source>
</reference>
<dbReference type="InterPro" id="IPR043136">
    <property type="entry name" value="B30.2/SPRY_sf"/>
</dbReference>
<evidence type="ECO:0000256" key="4">
    <source>
        <dbReference type="PROSITE-ProRule" id="PRU00024"/>
    </source>
</evidence>
<dbReference type="SMART" id="SM00336">
    <property type="entry name" value="BBOX"/>
    <property type="match status" value="1"/>
</dbReference>
<feature type="domain" description="B box-type" evidence="6">
    <location>
        <begin position="66"/>
        <end position="107"/>
    </location>
</feature>
<dbReference type="PROSITE" id="PS50188">
    <property type="entry name" value="B302_SPRY"/>
    <property type="match status" value="1"/>
</dbReference>
<sequence>SVCTDKDPVYLDCGHNFCQACISQWWQGLSRNFRCPECRETFSQRNFKPNRQLRNIVEASRPLRMEPQKVCEKHKEGFQIFCQEDQIPICVVCHSSQEHKDHTVVPIEEAAKAYQMFLFVVRFGEESFNWASQRLESVVFHWGYKQLETEKQKIVSEFEQLSNFLKEQERLLLARGALFCLPHCARPKSPLGHQRCLAQVGGSFSLPLSLPRAGYLRIVAPRTERGEAWRGKMPESLPNWGRFCPGQDRTLPRGPLDVTLDPDTAHPQLVVSEDRRRVRWECKWQSLPDTPERFDPERCVLGREAFTSGRHYWEVEVNVERQGRWGLGVAREPVSRKGKVRFSPEQGVWAVEGEWDRCWACTAPGQGTTLPQGRMPRRIRVYLDCEGGRVAFYDAGSVESIFTFPPAPFAGERIRPIFRCLGYKDSDSYLPCQLSLCP</sequence>
<dbReference type="InterPro" id="IPR013083">
    <property type="entry name" value="Znf_RING/FYVE/PHD"/>
</dbReference>
<dbReference type="PROSITE" id="PS50089">
    <property type="entry name" value="ZF_RING_2"/>
    <property type="match status" value="1"/>
</dbReference>
<proteinExistence type="predicted"/>
<dbReference type="PROSITE" id="PS50119">
    <property type="entry name" value="ZF_BBOX"/>
    <property type="match status" value="1"/>
</dbReference>
<dbReference type="InterPro" id="IPR003877">
    <property type="entry name" value="SPRY_dom"/>
</dbReference>
<dbReference type="Pfam" id="PF13765">
    <property type="entry name" value="PRY"/>
    <property type="match status" value="1"/>
</dbReference>
<dbReference type="InterPro" id="IPR017907">
    <property type="entry name" value="Znf_RING_CS"/>
</dbReference>
<feature type="domain" description="RING-type" evidence="5">
    <location>
        <begin position="11"/>
        <end position="39"/>
    </location>
</feature>
<dbReference type="PRINTS" id="PR01407">
    <property type="entry name" value="BUTYPHLNCDUF"/>
</dbReference>
<dbReference type="PROSITE" id="PS00518">
    <property type="entry name" value="ZF_RING_1"/>
    <property type="match status" value="1"/>
</dbReference>
<dbReference type="SMART" id="SM00589">
    <property type="entry name" value="PRY"/>
    <property type="match status" value="1"/>
</dbReference>
<dbReference type="Gene3D" id="3.30.40.10">
    <property type="entry name" value="Zinc/RING finger domain, C3HC4 (zinc finger)"/>
    <property type="match status" value="1"/>
</dbReference>
<dbReference type="CDD" id="cd12888">
    <property type="entry name" value="SPRY_PRY_TRIM7_like"/>
    <property type="match status" value="1"/>
</dbReference>